<dbReference type="InterPro" id="IPR007044">
    <property type="entry name" value="Cyclodeamin/CycHdrlase"/>
</dbReference>
<gene>
    <name evidence="2" type="ORF">H8S20_14085</name>
</gene>
<dbReference type="Pfam" id="PF04961">
    <property type="entry name" value="FTCD_C"/>
    <property type="match status" value="1"/>
</dbReference>
<dbReference type="RefSeq" id="WP_186860511.1">
    <property type="nucleotide sequence ID" value="NZ_JACOOO010000032.1"/>
</dbReference>
<comment type="caution">
    <text evidence="2">The sequence shown here is derived from an EMBL/GenBank/DDBJ whole genome shotgun (WGS) entry which is preliminary data.</text>
</comment>
<protein>
    <submittedName>
        <fullName evidence="2">Cyclodeaminase/cyclohydrolase family protein</fullName>
    </submittedName>
</protein>
<reference evidence="2 3" key="1">
    <citation type="submission" date="2020-08" db="EMBL/GenBank/DDBJ databases">
        <title>Genome public.</title>
        <authorList>
            <person name="Liu C."/>
            <person name="Sun Q."/>
        </authorList>
    </citation>
    <scope>NUCLEOTIDE SEQUENCE [LARGE SCALE GENOMIC DNA]</scope>
    <source>
        <strain evidence="2 3">NSJ-6</strain>
    </source>
</reference>
<dbReference type="SUPFAM" id="SSF101262">
    <property type="entry name" value="Methenyltetrahydrofolate cyclohydrolase-like"/>
    <property type="match status" value="1"/>
</dbReference>
<keyword evidence="3" id="KW-1185">Reference proteome</keyword>
<evidence type="ECO:0000259" key="1">
    <source>
        <dbReference type="Pfam" id="PF04961"/>
    </source>
</evidence>
<evidence type="ECO:0000313" key="3">
    <source>
        <dbReference type="Proteomes" id="UP000596929"/>
    </source>
</evidence>
<organism evidence="2 3">
    <name type="scientific">Clostridium hominis</name>
    <dbReference type="NCBI Taxonomy" id="2763036"/>
    <lineage>
        <taxon>Bacteria</taxon>
        <taxon>Bacillati</taxon>
        <taxon>Bacillota</taxon>
        <taxon>Clostridia</taxon>
        <taxon>Eubacteriales</taxon>
        <taxon>Clostridiaceae</taxon>
        <taxon>Clostridium</taxon>
    </lineage>
</organism>
<evidence type="ECO:0000313" key="2">
    <source>
        <dbReference type="EMBL" id="MBC5629998.1"/>
    </source>
</evidence>
<accession>A0ABR7DF59</accession>
<proteinExistence type="predicted"/>
<dbReference type="EMBL" id="JACOOO010000032">
    <property type="protein sequence ID" value="MBC5629998.1"/>
    <property type="molecule type" value="Genomic_DNA"/>
</dbReference>
<name>A0ABR7DF59_9CLOT</name>
<feature type="domain" description="Cyclodeaminase/cyclohydrolase" evidence="1">
    <location>
        <begin position="7"/>
        <end position="190"/>
    </location>
</feature>
<dbReference type="Proteomes" id="UP000596929">
    <property type="component" value="Unassembled WGS sequence"/>
</dbReference>
<dbReference type="InterPro" id="IPR036178">
    <property type="entry name" value="Formintransfe-cycloase-like_sf"/>
</dbReference>
<sequence length="213" mass="24279">MFKNRKIEEFIENLSSSEPTPGGGTVAALLASISSSLVNMVYNITINKKIFHNLDKSIKSEVLLAKDRIDNMTNIFLKLMDDDSRAFTKVMESLKLPKSTEEEMFLRNIKIQDSYKEALYTPLQTVRESYKLYDYIYLAVRYGNKNAITDVAVAALSLQSAIEGATLNVRINAKYIEDKEYTNLVIYECNEIVKNGIKKRDEILKLVELELEG</sequence>
<dbReference type="Gene3D" id="1.20.120.680">
    <property type="entry name" value="Formiminotetrahydrofolate cyclodeaminase monomer, up-and-down helical bundle"/>
    <property type="match status" value="1"/>
</dbReference>